<dbReference type="OrthoDB" id="5450317at2"/>
<dbReference type="PANTHER" id="PTHR43569">
    <property type="entry name" value="AMIDOHYDROLASE"/>
    <property type="match status" value="1"/>
</dbReference>
<dbReference type="Proteomes" id="UP000027821">
    <property type="component" value="Unassembled WGS sequence"/>
</dbReference>
<dbReference type="InterPro" id="IPR052350">
    <property type="entry name" value="Metallo-dep_Lactonases"/>
</dbReference>
<sequence>MKIIDTHIHIWDFSKARYEWLENDNSILRKNYSIQDLEEERLEANVCSGVFVQAANNFEDTDWMLEVAKNTNWIDGVVGWLPLMDPDLTQKMLLEKYHINPYFKGVRHLIHDEADPKWLLQPQVIESLKILSRHGLTYDIVGILQEHIRTALKVAEIVPELKMVFDHLNQPPMNAKPGFGEWGDLMKEASGNVNFFTKISGLGSASGKPYQWGEVDITPAVEFTLSNFGVKRCFCGGDWPVSLLAGSYRETWNTYLNVFKGILSEDEQEKVLFQNAAKFYNLNY</sequence>
<proteinExistence type="inferred from homology"/>
<organism evidence="3 4">
    <name type="scientific">Anditalea andensis</name>
    <dbReference type="NCBI Taxonomy" id="1048983"/>
    <lineage>
        <taxon>Bacteria</taxon>
        <taxon>Pseudomonadati</taxon>
        <taxon>Bacteroidota</taxon>
        <taxon>Cytophagia</taxon>
        <taxon>Cytophagales</taxon>
        <taxon>Cytophagaceae</taxon>
        <taxon>Anditalea</taxon>
    </lineage>
</organism>
<protein>
    <submittedName>
        <fullName evidence="3">Amidohydrolase</fullName>
    </submittedName>
</protein>
<comment type="caution">
    <text evidence="3">The sequence shown here is derived from an EMBL/GenBank/DDBJ whole genome shotgun (WGS) entry which is preliminary data.</text>
</comment>
<feature type="domain" description="Amidohydrolase-related" evidence="2">
    <location>
        <begin position="4"/>
        <end position="282"/>
    </location>
</feature>
<dbReference type="InterPro" id="IPR032466">
    <property type="entry name" value="Metal_Hydrolase"/>
</dbReference>
<reference evidence="3 4" key="1">
    <citation type="submission" date="2014-04" db="EMBL/GenBank/DDBJ databases">
        <title>Characterization and application of a salt tolerant electro-active bacterium.</title>
        <authorList>
            <person name="Yang L."/>
            <person name="Wei S."/>
            <person name="Tay Q.X.M."/>
        </authorList>
    </citation>
    <scope>NUCLEOTIDE SEQUENCE [LARGE SCALE GENOMIC DNA]</scope>
    <source>
        <strain evidence="3 4">LY1</strain>
    </source>
</reference>
<comment type="similarity">
    <text evidence="1">Belongs to the metallo-dependent hydrolases superfamily.</text>
</comment>
<dbReference type="SUPFAM" id="SSF51556">
    <property type="entry name" value="Metallo-dependent hydrolases"/>
    <property type="match status" value="1"/>
</dbReference>
<dbReference type="eggNOG" id="COG3618">
    <property type="taxonomic scope" value="Bacteria"/>
</dbReference>
<keyword evidence="3" id="KW-0378">Hydrolase</keyword>
<evidence type="ECO:0000256" key="1">
    <source>
        <dbReference type="ARBA" id="ARBA00038310"/>
    </source>
</evidence>
<evidence type="ECO:0000259" key="2">
    <source>
        <dbReference type="Pfam" id="PF04909"/>
    </source>
</evidence>
<dbReference type="GO" id="GO:0016787">
    <property type="term" value="F:hydrolase activity"/>
    <property type="evidence" value="ECO:0007669"/>
    <property type="project" value="UniProtKB-KW"/>
</dbReference>
<dbReference type="RefSeq" id="WP_035073295.1">
    <property type="nucleotide sequence ID" value="NZ_JMIH01000016.1"/>
</dbReference>
<dbReference type="Pfam" id="PF04909">
    <property type="entry name" value="Amidohydro_2"/>
    <property type="match status" value="1"/>
</dbReference>
<evidence type="ECO:0000313" key="3">
    <source>
        <dbReference type="EMBL" id="KEO74287.1"/>
    </source>
</evidence>
<accession>A0A074LKD7</accession>
<keyword evidence="4" id="KW-1185">Reference proteome</keyword>
<dbReference type="STRING" id="1048983.EL17_09140"/>
<dbReference type="EMBL" id="JMIH01000016">
    <property type="protein sequence ID" value="KEO74287.1"/>
    <property type="molecule type" value="Genomic_DNA"/>
</dbReference>
<gene>
    <name evidence="3" type="ORF">EL17_09140</name>
</gene>
<dbReference type="PANTHER" id="PTHR43569:SF2">
    <property type="entry name" value="AMIDOHYDROLASE-RELATED DOMAIN-CONTAINING PROTEIN"/>
    <property type="match status" value="1"/>
</dbReference>
<dbReference type="AlphaFoldDB" id="A0A074LKD7"/>
<evidence type="ECO:0000313" key="4">
    <source>
        <dbReference type="Proteomes" id="UP000027821"/>
    </source>
</evidence>
<name>A0A074LKD7_9BACT</name>
<dbReference type="Gene3D" id="3.20.20.140">
    <property type="entry name" value="Metal-dependent hydrolases"/>
    <property type="match status" value="1"/>
</dbReference>
<dbReference type="InterPro" id="IPR006680">
    <property type="entry name" value="Amidohydro-rel"/>
</dbReference>